<dbReference type="Pfam" id="PF01047">
    <property type="entry name" value="MarR"/>
    <property type="match status" value="1"/>
</dbReference>
<dbReference type="InterPro" id="IPR036390">
    <property type="entry name" value="WH_DNA-bd_sf"/>
</dbReference>
<dbReference type="EMBL" id="LQRC01000123">
    <property type="protein sequence ID" value="KXT72153.1"/>
    <property type="molecule type" value="Genomic_DNA"/>
</dbReference>
<gene>
    <name evidence="5" type="ORF">SGODD07_00816</name>
</gene>
<dbReference type="CDD" id="cd00090">
    <property type="entry name" value="HTH_ARSR"/>
    <property type="match status" value="1"/>
</dbReference>
<sequence length="149" mass="17702">MTKKLNCDFYIGKIHRLSNRLMNRILLDQEIQDFNGEQGRILHALWQQDQLSQTQLANKTGLTLNTLTKMLELMMEMNLVERCPHEKDKRRKVICLTDHAKSLKDDYDRISKEMTEIIYQDFSPEEAKDFESCLEKILLNLERVEKEEV</sequence>
<evidence type="ECO:0000256" key="1">
    <source>
        <dbReference type="ARBA" id="ARBA00023015"/>
    </source>
</evidence>
<dbReference type="Proteomes" id="UP000070096">
    <property type="component" value="Unassembled WGS sequence"/>
</dbReference>
<evidence type="ECO:0000313" key="5">
    <source>
        <dbReference type="EMBL" id="KXT72153.1"/>
    </source>
</evidence>
<dbReference type="PANTHER" id="PTHR42756">
    <property type="entry name" value="TRANSCRIPTIONAL REGULATOR, MARR"/>
    <property type="match status" value="1"/>
</dbReference>
<comment type="caution">
    <text evidence="5">The sequence shown here is derived from an EMBL/GenBank/DDBJ whole genome shotgun (WGS) entry which is preliminary data.</text>
</comment>
<keyword evidence="3" id="KW-0804">Transcription</keyword>
<protein>
    <submittedName>
        <fullName evidence="5">Transcriptional regulator, MarR family</fullName>
    </submittedName>
</protein>
<dbReference type="PROSITE" id="PS50995">
    <property type="entry name" value="HTH_MARR_2"/>
    <property type="match status" value="1"/>
</dbReference>
<keyword evidence="1" id="KW-0805">Transcription regulation</keyword>
<dbReference type="AlphaFoldDB" id="A0A139N8E8"/>
<feature type="domain" description="HTH marR-type" evidence="4">
    <location>
        <begin position="1"/>
        <end position="139"/>
    </location>
</feature>
<reference evidence="5 6" key="1">
    <citation type="submission" date="2016-01" db="EMBL/GenBank/DDBJ databases">
        <title>Highly variable Streptococcus oralis are common among viridans streptococci isolated from primates.</title>
        <authorList>
            <person name="Denapaite D."/>
            <person name="Rieger M."/>
            <person name="Koendgen S."/>
            <person name="Brueckner R."/>
            <person name="Ochigava I."/>
            <person name="Kappeler P."/>
            <person name="Maetz-Rensing K."/>
            <person name="Leendertz F."/>
            <person name="Hakenbeck R."/>
        </authorList>
    </citation>
    <scope>NUCLEOTIDE SEQUENCE [LARGE SCALE GENOMIC DNA]</scope>
    <source>
        <strain evidence="5 6">DD07</strain>
    </source>
</reference>
<accession>A0A139N8E8</accession>
<keyword evidence="2" id="KW-0238">DNA-binding</keyword>
<organism evidence="5 6">
    <name type="scientific">Streptococcus gordonii</name>
    <dbReference type="NCBI Taxonomy" id="1302"/>
    <lineage>
        <taxon>Bacteria</taxon>
        <taxon>Bacillati</taxon>
        <taxon>Bacillota</taxon>
        <taxon>Bacilli</taxon>
        <taxon>Lactobacillales</taxon>
        <taxon>Streptococcaceae</taxon>
        <taxon>Streptococcus</taxon>
    </lineage>
</organism>
<evidence type="ECO:0000313" key="6">
    <source>
        <dbReference type="Proteomes" id="UP000070096"/>
    </source>
</evidence>
<evidence type="ECO:0000259" key="4">
    <source>
        <dbReference type="PROSITE" id="PS50995"/>
    </source>
</evidence>
<name>A0A139N8E8_STRGN</name>
<dbReference type="PRINTS" id="PR00598">
    <property type="entry name" value="HTHMARR"/>
</dbReference>
<dbReference type="SMART" id="SM00347">
    <property type="entry name" value="HTH_MARR"/>
    <property type="match status" value="1"/>
</dbReference>
<dbReference type="GO" id="GO:0003677">
    <property type="term" value="F:DNA binding"/>
    <property type="evidence" value="ECO:0007669"/>
    <property type="project" value="UniProtKB-KW"/>
</dbReference>
<dbReference type="InterPro" id="IPR000835">
    <property type="entry name" value="HTH_MarR-typ"/>
</dbReference>
<dbReference type="SUPFAM" id="SSF46785">
    <property type="entry name" value="Winged helix' DNA-binding domain"/>
    <property type="match status" value="1"/>
</dbReference>
<dbReference type="Gene3D" id="1.10.10.10">
    <property type="entry name" value="Winged helix-like DNA-binding domain superfamily/Winged helix DNA-binding domain"/>
    <property type="match status" value="1"/>
</dbReference>
<dbReference type="GO" id="GO:0003700">
    <property type="term" value="F:DNA-binding transcription factor activity"/>
    <property type="evidence" value="ECO:0007669"/>
    <property type="project" value="InterPro"/>
</dbReference>
<dbReference type="PANTHER" id="PTHR42756:SF1">
    <property type="entry name" value="TRANSCRIPTIONAL REPRESSOR OF EMRAB OPERON"/>
    <property type="match status" value="1"/>
</dbReference>
<evidence type="ECO:0000256" key="2">
    <source>
        <dbReference type="ARBA" id="ARBA00023125"/>
    </source>
</evidence>
<dbReference type="PATRIC" id="fig|1302.21.peg.915"/>
<dbReference type="InterPro" id="IPR036388">
    <property type="entry name" value="WH-like_DNA-bd_sf"/>
</dbReference>
<dbReference type="InterPro" id="IPR011991">
    <property type="entry name" value="ArsR-like_HTH"/>
</dbReference>
<proteinExistence type="predicted"/>
<evidence type="ECO:0000256" key="3">
    <source>
        <dbReference type="ARBA" id="ARBA00023163"/>
    </source>
</evidence>